<organism evidence="1 2">
    <name type="scientific">Tolypocladium paradoxum</name>
    <dbReference type="NCBI Taxonomy" id="94208"/>
    <lineage>
        <taxon>Eukaryota</taxon>
        <taxon>Fungi</taxon>
        <taxon>Dikarya</taxon>
        <taxon>Ascomycota</taxon>
        <taxon>Pezizomycotina</taxon>
        <taxon>Sordariomycetes</taxon>
        <taxon>Hypocreomycetidae</taxon>
        <taxon>Hypocreales</taxon>
        <taxon>Ophiocordycipitaceae</taxon>
        <taxon>Tolypocladium</taxon>
    </lineage>
</organism>
<dbReference type="AlphaFoldDB" id="A0A2S4KPR4"/>
<dbReference type="STRING" id="94208.A0A2S4KPR4"/>
<name>A0A2S4KPR4_9HYPO</name>
<comment type="caution">
    <text evidence="1">The sequence shown here is derived from an EMBL/GenBank/DDBJ whole genome shotgun (WGS) entry which is preliminary data.</text>
</comment>
<gene>
    <name evidence="1" type="ORF">TPAR_07611</name>
</gene>
<dbReference type="OrthoDB" id="1535081at2759"/>
<evidence type="ECO:0000313" key="1">
    <source>
        <dbReference type="EMBL" id="POR32171.1"/>
    </source>
</evidence>
<keyword evidence="2" id="KW-1185">Reference proteome</keyword>
<accession>A0A2S4KPR4</accession>
<sequence length="70" mass="7744">MRRLLHGFYHPVAPDILKNTLSAMGPDSLIISDMLPPPRVEVGDSLLIDRADLDMMTIGGQERSLSDLKL</sequence>
<dbReference type="Proteomes" id="UP000237481">
    <property type="component" value="Unassembled WGS sequence"/>
</dbReference>
<dbReference type="Gene3D" id="3.40.50.150">
    <property type="entry name" value="Vaccinia Virus protein VP39"/>
    <property type="match status" value="1"/>
</dbReference>
<proteinExistence type="predicted"/>
<reference evidence="1 2" key="1">
    <citation type="submission" date="2018-01" db="EMBL/GenBank/DDBJ databases">
        <title>Harnessing the power of phylogenomics to disentangle the directionality and signatures of interkingdom host jumping in the parasitic fungal genus Tolypocladium.</title>
        <authorList>
            <person name="Quandt C.A."/>
            <person name="Patterson W."/>
            <person name="Spatafora J.W."/>
        </authorList>
    </citation>
    <scope>NUCLEOTIDE SEQUENCE [LARGE SCALE GENOMIC DNA]</scope>
    <source>
        <strain evidence="1 2">NRBC 100945</strain>
    </source>
</reference>
<evidence type="ECO:0000313" key="2">
    <source>
        <dbReference type="Proteomes" id="UP000237481"/>
    </source>
</evidence>
<dbReference type="InterPro" id="IPR029063">
    <property type="entry name" value="SAM-dependent_MTases_sf"/>
</dbReference>
<dbReference type="EMBL" id="PKSG01000892">
    <property type="protein sequence ID" value="POR32171.1"/>
    <property type="molecule type" value="Genomic_DNA"/>
</dbReference>
<protein>
    <submittedName>
        <fullName evidence="1">Uncharacterized protein</fullName>
    </submittedName>
</protein>